<comment type="caution">
    <text evidence="1">The sequence shown here is derived from an EMBL/GenBank/DDBJ whole genome shotgun (WGS) entry which is preliminary data.</text>
</comment>
<dbReference type="RefSeq" id="WP_331389624.1">
    <property type="nucleotide sequence ID" value="NZ_JAZKKV010000004.1"/>
</dbReference>
<proteinExistence type="predicted"/>
<keyword evidence="1" id="KW-0489">Methyltransferase</keyword>
<dbReference type="GO" id="GO:0009007">
    <property type="term" value="F:site-specific DNA-methyltransferase (adenine-specific) activity"/>
    <property type="evidence" value="ECO:0007669"/>
    <property type="project" value="UniProtKB-EC"/>
</dbReference>
<evidence type="ECO:0000313" key="1">
    <source>
        <dbReference type="EMBL" id="MEE9657546.1"/>
    </source>
</evidence>
<sequence length="181" mass="20421">MIAAEKIKKRERDKELRDLWRTPRWLFEAIQKYLGIQFNVDVACDAGNALLPDFIGKERDALVCEWGEPGTNAFLNPPYSKIKPWIEAAMREQRRGVSTIMLIPQSLDTAWYEFATESANETVVLTGGRVAFLEPDVELGLVEVRENPGGSMLMVFRGHQPPGWAHSSQGFTASNERAGWL</sequence>
<keyword evidence="2" id="KW-1185">Reference proteome</keyword>
<gene>
    <name evidence="1" type="ORF">V4836_26190</name>
</gene>
<dbReference type="GO" id="GO:0009307">
    <property type="term" value="P:DNA restriction-modification system"/>
    <property type="evidence" value="ECO:0007669"/>
    <property type="project" value="InterPro"/>
</dbReference>
<dbReference type="NCBIfam" id="TIGR01712">
    <property type="entry name" value="phage_N6A_met"/>
    <property type="match status" value="1"/>
</dbReference>
<dbReference type="GO" id="GO:0032259">
    <property type="term" value="P:methylation"/>
    <property type="evidence" value="ECO:0007669"/>
    <property type="project" value="UniProtKB-KW"/>
</dbReference>
<dbReference type="InterPro" id="IPR008593">
    <property type="entry name" value="Dam_MeTrfase"/>
</dbReference>
<dbReference type="GO" id="GO:0003677">
    <property type="term" value="F:DNA binding"/>
    <property type="evidence" value="ECO:0007669"/>
    <property type="project" value="InterPro"/>
</dbReference>
<reference evidence="1 2" key="1">
    <citation type="submission" date="2023-10" db="EMBL/GenBank/DDBJ databases">
        <title>Wastewater isolates of ESBL- and carbapenemase-producing Gram-negative bacteria from New Zealand.</title>
        <authorList>
            <person name="Straub C."/>
            <person name="Weaver L."/>
            <person name="Cornelius A."/>
            <person name="Mcgill E."/>
            <person name="Dyet K."/>
            <person name="White L."/>
            <person name="Pattis I."/>
        </authorList>
    </citation>
    <scope>NUCLEOTIDE SEQUENCE [LARGE SCALE GENOMIC DNA]</scope>
    <source>
        <strain evidence="1 2">ESBL09</strain>
    </source>
</reference>
<dbReference type="Proteomes" id="UP001331691">
    <property type="component" value="Unassembled WGS sequence"/>
</dbReference>
<dbReference type="AlphaFoldDB" id="A0AB35XGY0"/>
<organism evidence="1 2">
    <name type="scientific">Kluyvera ascorbata</name>
    <dbReference type="NCBI Taxonomy" id="51288"/>
    <lineage>
        <taxon>Bacteria</taxon>
        <taxon>Pseudomonadati</taxon>
        <taxon>Pseudomonadota</taxon>
        <taxon>Gammaproteobacteria</taxon>
        <taxon>Enterobacterales</taxon>
        <taxon>Enterobacteriaceae</taxon>
        <taxon>Kluyvera</taxon>
    </lineage>
</organism>
<protein>
    <submittedName>
        <fullName evidence="1">Phage N-6-adenine-methyltransferase</fullName>
        <ecNumber evidence="1">2.1.1.72</ecNumber>
    </submittedName>
</protein>
<evidence type="ECO:0000313" key="2">
    <source>
        <dbReference type="Proteomes" id="UP001331691"/>
    </source>
</evidence>
<name>A0AB35XGY0_9ENTR</name>
<accession>A0AB35XGY0</accession>
<dbReference type="EMBL" id="JAZKKV010000004">
    <property type="protein sequence ID" value="MEE9657546.1"/>
    <property type="molecule type" value="Genomic_DNA"/>
</dbReference>
<dbReference type="Pfam" id="PF05869">
    <property type="entry name" value="Dam"/>
    <property type="match status" value="1"/>
</dbReference>
<dbReference type="EC" id="2.1.1.72" evidence="1"/>
<keyword evidence="1" id="KW-0808">Transferase</keyword>